<organism evidence="2 3">
    <name type="scientific">Colletotrichum higginsianum (strain IMI 349063)</name>
    <name type="common">Crucifer anthracnose fungus</name>
    <dbReference type="NCBI Taxonomy" id="759273"/>
    <lineage>
        <taxon>Eukaryota</taxon>
        <taxon>Fungi</taxon>
        <taxon>Dikarya</taxon>
        <taxon>Ascomycota</taxon>
        <taxon>Pezizomycotina</taxon>
        <taxon>Sordariomycetes</taxon>
        <taxon>Hypocreomycetidae</taxon>
        <taxon>Glomerellales</taxon>
        <taxon>Glomerellaceae</taxon>
        <taxon>Colletotrichum</taxon>
        <taxon>Colletotrichum destructivum species complex</taxon>
    </lineage>
</organism>
<feature type="chain" id="PRO_5008601254" description="Secreted protein" evidence="1">
    <location>
        <begin position="20"/>
        <end position="171"/>
    </location>
</feature>
<evidence type="ECO:0008006" key="4">
    <source>
        <dbReference type="Google" id="ProtNLM"/>
    </source>
</evidence>
<feature type="signal peptide" evidence="1">
    <location>
        <begin position="1"/>
        <end position="19"/>
    </location>
</feature>
<accession>A0A1B7Y141</accession>
<dbReference type="KEGG" id="chig:CH63R_09841"/>
<evidence type="ECO:0000256" key="1">
    <source>
        <dbReference type="SAM" id="SignalP"/>
    </source>
</evidence>
<sequence length="171" mass="19961">MRSILLFLVALFHASFAAGFCFSEGRRGSFHKNQDVLDIVDVCNQLNGTYDRLQVKRFCATDKYQVSWGLELKLQMIGADIKRDISTRECMSGMAKQLMCKEGRGGVTTYWNWRYKAKPNYVGSECFPRPYWKPIDAYDPQDEPERYFCRVMQRNFLSCWDDSKSVPVPDY</sequence>
<name>A0A1B7Y141_COLHI</name>
<reference evidence="3" key="1">
    <citation type="journal article" date="2017" name="BMC Genomics">
        <title>Gapless genome assembly of Colletotrichum higginsianum reveals chromosome structure and association of transposable elements with secondary metabolite gene clusters.</title>
        <authorList>
            <person name="Dallery J.-F."/>
            <person name="Lapalu N."/>
            <person name="Zampounis A."/>
            <person name="Pigne S."/>
            <person name="Luyten I."/>
            <person name="Amselem J."/>
            <person name="Wittenberg A.H.J."/>
            <person name="Zhou S."/>
            <person name="de Queiroz M.V."/>
            <person name="Robin G.P."/>
            <person name="Auger A."/>
            <person name="Hainaut M."/>
            <person name="Henrissat B."/>
            <person name="Kim K.-T."/>
            <person name="Lee Y.-H."/>
            <person name="Lespinet O."/>
            <person name="Schwartz D.C."/>
            <person name="Thon M.R."/>
            <person name="O'Connell R.J."/>
        </authorList>
    </citation>
    <scope>NUCLEOTIDE SEQUENCE [LARGE SCALE GENOMIC DNA]</scope>
    <source>
        <strain evidence="3">IMI 349063</strain>
    </source>
</reference>
<keyword evidence="1" id="KW-0732">Signal</keyword>
<dbReference type="Proteomes" id="UP000092177">
    <property type="component" value="Unassembled WGS sequence"/>
</dbReference>
<dbReference type="EMBL" id="LTAN01000007">
    <property type="protein sequence ID" value="OBR05721.1"/>
    <property type="molecule type" value="Genomic_DNA"/>
</dbReference>
<gene>
    <name evidence="2" type="ORF">CH63R_09841</name>
</gene>
<dbReference type="OrthoDB" id="4825549at2759"/>
<keyword evidence="3" id="KW-1185">Reference proteome</keyword>
<comment type="caution">
    <text evidence="2">The sequence shown here is derived from an EMBL/GenBank/DDBJ whole genome shotgun (WGS) entry which is preliminary data.</text>
</comment>
<evidence type="ECO:0000313" key="3">
    <source>
        <dbReference type="Proteomes" id="UP000092177"/>
    </source>
</evidence>
<evidence type="ECO:0000313" key="2">
    <source>
        <dbReference type="EMBL" id="OBR05721.1"/>
    </source>
</evidence>
<dbReference type="RefSeq" id="XP_018154239.1">
    <property type="nucleotide sequence ID" value="XM_018304815.1"/>
</dbReference>
<proteinExistence type="predicted"/>
<dbReference type="AlphaFoldDB" id="A0A1B7Y141"/>
<protein>
    <recommendedName>
        <fullName evidence="4">Secreted protein</fullName>
    </recommendedName>
</protein>
<dbReference type="GeneID" id="28868922"/>
<dbReference type="VEuPathDB" id="FungiDB:CH63R_09841"/>